<keyword evidence="1" id="KW-0732">Signal</keyword>
<name>A0A151AKK0_9CLOT</name>
<dbReference type="AlphaFoldDB" id="A0A151AKK0"/>
<dbReference type="SUPFAM" id="SSF53850">
    <property type="entry name" value="Periplasmic binding protein-like II"/>
    <property type="match status" value="1"/>
</dbReference>
<evidence type="ECO:0000313" key="3">
    <source>
        <dbReference type="Proteomes" id="UP000075374"/>
    </source>
</evidence>
<dbReference type="RefSeq" id="WP_061858935.1">
    <property type="nucleotide sequence ID" value="NZ_LTBB01000012.1"/>
</dbReference>
<dbReference type="Gene3D" id="3.40.190.10">
    <property type="entry name" value="Periplasmic binding protein-like II"/>
    <property type="match status" value="2"/>
</dbReference>
<organism evidence="2 3">
    <name type="scientific">Clostridium colicanis DSM 13634</name>
    <dbReference type="NCBI Taxonomy" id="1121305"/>
    <lineage>
        <taxon>Bacteria</taxon>
        <taxon>Bacillati</taxon>
        <taxon>Bacillota</taxon>
        <taxon>Clostridia</taxon>
        <taxon>Eubacteriales</taxon>
        <taxon>Clostridiaceae</taxon>
        <taxon>Clostridium</taxon>
    </lineage>
</organism>
<dbReference type="EMBL" id="LTBB01000012">
    <property type="protein sequence ID" value="KYH28176.1"/>
    <property type="molecule type" value="Genomic_DNA"/>
</dbReference>
<protein>
    <submittedName>
        <fullName evidence="2">Multiple sugar-binding protein</fullName>
    </submittedName>
</protein>
<dbReference type="STRING" id="1121305.CLCOL_21290"/>
<dbReference type="PANTHER" id="PTHR43649">
    <property type="entry name" value="ARABINOSE-BINDING PROTEIN-RELATED"/>
    <property type="match status" value="1"/>
</dbReference>
<dbReference type="Pfam" id="PF01547">
    <property type="entry name" value="SBP_bac_1"/>
    <property type="match status" value="1"/>
</dbReference>
<feature type="chain" id="PRO_5039463937" evidence="1">
    <location>
        <begin position="20"/>
        <end position="422"/>
    </location>
</feature>
<gene>
    <name evidence="2" type="primary">msmE</name>
    <name evidence="2" type="ORF">CLCOL_21290</name>
</gene>
<dbReference type="PROSITE" id="PS51257">
    <property type="entry name" value="PROKAR_LIPOPROTEIN"/>
    <property type="match status" value="1"/>
</dbReference>
<evidence type="ECO:0000256" key="1">
    <source>
        <dbReference type="SAM" id="SignalP"/>
    </source>
</evidence>
<dbReference type="InterPro" id="IPR006059">
    <property type="entry name" value="SBP"/>
</dbReference>
<dbReference type="PATRIC" id="fig|1121305.3.peg.2130"/>
<keyword evidence="3" id="KW-1185">Reference proteome</keyword>
<sequence>MKKLLSIFLILALSIGFQGCGKNEISNSGENKKITLTMWHIWSQKTEDSNSVIIENVVDQWNKNHPNIQIKLESAENERYKTKIKTAAATNELPDIFYSWGGGFLKPLVDTEKLLPLNEYLNSNTIKEVKDGVLNNVTYNNKIYGLPLTFSIGTFYCNTELFEKAGIKIPDTYDELLYAVKKFREKGITPLLVGEQDKWTGIMYYDILALREVGIQSSKDALNGNDRDNVFLKAAYKLKELIDLEAFDEASLRLMRDESEILFKEGKIPMYYTGNWLIGELQGENSKVKDKIVVKTFPIIKGGKGNNKEFLGGASDYLMVNNDTKYKKEAVEAIEFICKNVSKQYYEFGSGLPAWKDTYNEKNVNKLSKELKHITDNGSYMLYWDIYLGEKNGNKHKDLVYKLFQKSITPEEFAREMNNLEE</sequence>
<accession>A0A151AKK0</accession>
<evidence type="ECO:0000313" key="2">
    <source>
        <dbReference type="EMBL" id="KYH28176.1"/>
    </source>
</evidence>
<dbReference type="Proteomes" id="UP000075374">
    <property type="component" value="Unassembled WGS sequence"/>
</dbReference>
<proteinExistence type="predicted"/>
<dbReference type="InterPro" id="IPR050490">
    <property type="entry name" value="Bact_solute-bd_prot1"/>
</dbReference>
<feature type="signal peptide" evidence="1">
    <location>
        <begin position="1"/>
        <end position="19"/>
    </location>
</feature>
<dbReference type="PANTHER" id="PTHR43649:SF14">
    <property type="entry name" value="BLR3389 PROTEIN"/>
    <property type="match status" value="1"/>
</dbReference>
<comment type="caution">
    <text evidence="2">The sequence shown here is derived from an EMBL/GenBank/DDBJ whole genome shotgun (WGS) entry which is preliminary data.</text>
</comment>
<reference evidence="2 3" key="1">
    <citation type="submission" date="2016-02" db="EMBL/GenBank/DDBJ databases">
        <title>Genome sequence of Clostridium colicanis DSM 13634.</title>
        <authorList>
            <person name="Poehlein A."/>
            <person name="Daniel R."/>
        </authorList>
    </citation>
    <scope>NUCLEOTIDE SEQUENCE [LARGE SCALE GENOMIC DNA]</scope>
    <source>
        <strain evidence="2 3">DSM 13634</strain>
    </source>
</reference>